<organism evidence="1 2">
    <name type="scientific">Streptomyces lonarensis</name>
    <dbReference type="NCBI Taxonomy" id="700599"/>
    <lineage>
        <taxon>Bacteria</taxon>
        <taxon>Bacillati</taxon>
        <taxon>Actinomycetota</taxon>
        <taxon>Actinomycetes</taxon>
        <taxon>Kitasatosporales</taxon>
        <taxon>Streptomycetaceae</taxon>
        <taxon>Streptomyces</taxon>
    </lineage>
</organism>
<reference evidence="1 2" key="1">
    <citation type="submission" date="2020-03" db="EMBL/GenBank/DDBJ databases">
        <title>Draft genome of Streptomyces sp. ventii, isolated from the Axial Seamount in the Pacific Ocean, and resequencing of the two type strains Streptomyces lonarensis strain NCL 716 and Streptomyces bohaiensis strain 11A07.</title>
        <authorList>
            <person name="Loughran R.M."/>
            <person name="Pfannmuller K.M."/>
            <person name="Wasson B.J."/>
            <person name="Deadmond M.C."/>
            <person name="Paddock B.E."/>
            <person name="Koyack M.J."/>
            <person name="Gallegos D.A."/>
            <person name="Mitchell E.A."/>
            <person name="Ushijima B."/>
            <person name="Saw J.H."/>
            <person name="Mcphail K.L."/>
            <person name="Videau P."/>
        </authorList>
    </citation>
    <scope>NUCLEOTIDE SEQUENCE [LARGE SCALE GENOMIC DNA]</scope>
    <source>
        <strain evidence="1 2">NCL716</strain>
    </source>
</reference>
<sequence>MKYVSLDAQVGDLTGVLDPRRYLRDLPSFARELPPGARTFATDAAHYDFHSSRCVKDLTVSLLQRSGEGELVVEFRHNCWKHDRDLVIRYTGVSSFAVDLPADERGRHRGTVILDEILPHQEGCSHEIACWEGSLTLVCRDLRASWTQATCSNEC</sequence>
<protein>
    <submittedName>
        <fullName evidence="1">Uncharacterized protein</fullName>
    </submittedName>
</protein>
<dbReference type="EMBL" id="JAAVJD010000018">
    <property type="protein sequence ID" value="NJQ04883.1"/>
    <property type="molecule type" value="Genomic_DNA"/>
</dbReference>
<evidence type="ECO:0000313" key="2">
    <source>
        <dbReference type="Proteomes" id="UP000578686"/>
    </source>
</evidence>
<comment type="caution">
    <text evidence="1">The sequence shown here is derived from an EMBL/GenBank/DDBJ whole genome shotgun (WGS) entry which is preliminary data.</text>
</comment>
<evidence type="ECO:0000313" key="1">
    <source>
        <dbReference type="EMBL" id="NJQ04883.1"/>
    </source>
</evidence>
<accession>A0A7X6CYS7</accession>
<proteinExistence type="predicted"/>
<keyword evidence="2" id="KW-1185">Reference proteome</keyword>
<dbReference type="AlphaFoldDB" id="A0A7X6CYS7"/>
<name>A0A7X6CYS7_9ACTN</name>
<dbReference type="Proteomes" id="UP000578686">
    <property type="component" value="Unassembled WGS sequence"/>
</dbReference>
<dbReference type="RefSeq" id="WP_167968180.1">
    <property type="nucleotide sequence ID" value="NZ_BHZG01000077.1"/>
</dbReference>
<gene>
    <name evidence="1" type="ORF">HCN56_04620</name>
</gene>